<comment type="caution">
    <text evidence="3">The sequence shown here is derived from an EMBL/GenBank/DDBJ whole genome shotgun (WGS) entry which is preliminary data.</text>
</comment>
<name>A0ABQ8GSS0_9PEZI</name>
<evidence type="ECO:0000256" key="1">
    <source>
        <dbReference type="ARBA" id="ARBA00006601"/>
    </source>
</evidence>
<feature type="compositionally biased region" description="Pro residues" evidence="2">
    <location>
        <begin position="141"/>
        <end position="161"/>
    </location>
</feature>
<proteinExistence type="inferred from homology"/>
<evidence type="ECO:0000313" key="4">
    <source>
        <dbReference type="Proteomes" id="UP000774617"/>
    </source>
</evidence>
<protein>
    <submittedName>
        <fullName evidence="3">Uncharacterized protein</fullName>
    </submittedName>
</protein>
<evidence type="ECO:0000313" key="3">
    <source>
        <dbReference type="EMBL" id="KAH7062138.1"/>
    </source>
</evidence>
<sequence>MPFATFPKRRGDMFVAVCTTPKASPIPRRPHQTWSFLSSPNSSTPPPEELLDEFLHASPLTDPFSDDHCSEEPSSEPPTPSPLNLSFEQPYLEAPHFDKPFSLDDAATCPYPTSPSSASDVFAIPLPYPQGPLHLSTTTLPPSPLDSAPPSPLDSAPPSPLTPTSSERLAIINLTPHSLRLAARLSHHFPTLLYSSHASHIAAAAQTYAHAHPLVTFTSSPALLASATHFLVCLPAAAPGSGNCSGVAAALRQVAAYAQPGATVVLECGAEGGASVGTTRGLLANLHRYQGLLCGVVVAPAAAAHRSPADEEAEEPRVVAGLCHSSLASVVSLYSRVYSSLLTVSQPEVAERMGVRGKGLGSGCSVMMAMGEGCGSEAYEEEMLLRC</sequence>
<organism evidence="3 4">
    <name type="scientific">Macrophomina phaseolina</name>
    <dbReference type="NCBI Taxonomy" id="35725"/>
    <lineage>
        <taxon>Eukaryota</taxon>
        <taxon>Fungi</taxon>
        <taxon>Dikarya</taxon>
        <taxon>Ascomycota</taxon>
        <taxon>Pezizomycotina</taxon>
        <taxon>Dothideomycetes</taxon>
        <taxon>Dothideomycetes incertae sedis</taxon>
        <taxon>Botryosphaeriales</taxon>
        <taxon>Botryosphaeriaceae</taxon>
        <taxon>Macrophomina</taxon>
    </lineage>
</organism>
<keyword evidence="4" id="KW-1185">Reference proteome</keyword>
<dbReference type="PANTHER" id="PTHR43491">
    <property type="entry name" value="UDP-N-ACETYL-D-MANNOSAMINE DEHYDROGENASE"/>
    <property type="match status" value="1"/>
</dbReference>
<dbReference type="Proteomes" id="UP000774617">
    <property type="component" value="Unassembled WGS sequence"/>
</dbReference>
<gene>
    <name evidence="3" type="ORF">B0J12DRAFT_227581</name>
</gene>
<reference evidence="3 4" key="1">
    <citation type="journal article" date="2021" name="Nat. Commun.">
        <title>Genetic determinants of endophytism in the Arabidopsis root mycobiome.</title>
        <authorList>
            <person name="Mesny F."/>
            <person name="Miyauchi S."/>
            <person name="Thiergart T."/>
            <person name="Pickel B."/>
            <person name="Atanasova L."/>
            <person name="Karlsson M."/>
            <person name="Huettel B."/>
            <person name="Barry K.W."/>
            <person name="Haridas S."/>
            <person name="Chen C."/>
            <person name="Bauer D."/>
            <person name="Andreopoulos W."/>
            <person name="Pangilinan J."/>
            <person name="LaButti K."/>
            <person name="Riley R."/>
            <person name="Lipzen A."/>
            <person name="Clum A."/>
            <person name="Drula E."/>
            <person name="Henrissat B."/>
            <person name="Kohler A."/>
            <person name="Grigoriev I.V."/>
            <person name="Martin F.M."/>
            <person name="Hacquard S."/>
        </authorList>
    </citation>
    <scope>NUCLEOTIDE SEQUENCE [LARGE SCALE GENOMIC DNA]</scope>
    <source>
        <strain evidence="3 4">MPI-SDFR-AT-0080</strain>
    </source>
</reference>
<evidence type="ECO:0000256" key="2">
    <source>
        <dbReference type="SAM" id="MobiDB-lite"/>
    </source>
</evidence>
<feature type="region of interest" description="Disordered" evidence="2">
    <location>
        <begin position="133"/>
        <end position="164"/>
    </location>
</feature>
<accession>A0ABQ8GSS0</accession>
<comment type="similarity">
    <text evidence="1">Belongs to the UDP-glucose/GDP-mannose dehydrogenase family.</text>
</comment>
<dbReference type="EMBL" id="JAGTJR010000003">
    <property type="protein sequence ID" value="KAH7062138.1"/>
    <property type="molecule type" value="Genomic_DNA"/>
</dbReference>
<feature type="region of interest" description="Disordered" evidence="2">
    <location>
        <begin position="21"/>
        <end position="86"/>
    </location>
</feature>
<dbReference type="PANTHER" id="PTHR43491:SF2">
    <property type="entry name" value="UDP-N-ACETYL-D-MANNOSAMINE DEHYDROGENASE"/>
    <property type="match status" value="1"/>
</dbReference>
<dbReference type="Gene3D" id="3.40.50.720">
    <property type="entry name" value="NAD(P)-binding Rossmann-like Domain"/>
    <property type="match status" value="1"/>
</dbReference>
<dbReference type="InterPro" id="IPR028359">
    <property type="entry name" value="UDP_ManNAc/GlcNAc_DH"/>
</dbReference>